<dbReference type="PANTHER" id="PTHR23502">
    <property type="entry name" value="MAJOR FACILITATOR SUPERFAMILY"/>
    <property type="match status" value="1"/>
</dbReference>
<feature type="transmembrane region" description="Helical" evidence="9">
    <location>
        <begin position="423"/>
        <end position="444"/>
    </location>
</feature>
<feature type="transmembrane region" description="Helical" evidence="9">
    <location>
        <begin position="121"/>
        <end position="140"/>
    </location>
</feature>
<dbReference type="InterPro" id="IPR011701">
    <property type="entry name" value="MFS"/>
</dbReference>
<feature type="transmembrane region" description="Helical" evidence="9">
    <location>
        <begin position="396"/>
        <end position="417"/>
    </location>
</feature>
<proteinExistence type="inferred from homology"/>
<evidence type="ECO:0000313" key="11">
    <source>
        <dbReference type="EMBL" id="RAR08519.1"/>
    </source>
</evidence>
<evidence type="ECO:0000256" key="7">
    <source>
        <dbReference type="ARBA" id="ARBA00038459"/>
    </source>
</evidence>
<name>A0A364N0A7_STELY</name>
<feature type="compositionally biased region" description="Basic and acidic residues" evidence="8">
    <location>
        <begin position="578"/>
        <end position="600"/>
    </location>
</feature>
<feature type="transmembrane region" description="Helical" evidence="9">
    <location>
        <begin position="491"/>
        <end position="511"/>
    </location>
</feature>
<protein>
    <submittedName>
        <fullName evidence="11">MFS general substrate transporter</fullName>
    </submittedName>
</protein>
<dbReference type="SUPFAM" id="SSF103473">
    <property type="entry name" value="MFS general substrate transporter"/>
    <property type="match status" value="1"/>
</dbReference>
<feature type="transmembrane region" description="Helical" evidence="9">
    <location>
        <begin position="245"/>
        <end position="269"/>
    </location>
</feature>
<keyword evidence="3" id="KW-1003">Cell membrane</keyword>
<feature type="transmembrane region" description="Helical" evidence="9">
    <location>
        <begin position="181"/>
        <end position="202"/>
    </location>
</feature>
<dbReference type="OrthoDB" id="446368at2759"/>
<evidence type="ECO:0000259" key="10">
    <source>
        <dbReference type="PROSITE" id="PS50850"/>
    </source>
</evidence>
<keyword evidence="12" id="KW-1185">Reference proteome</keyword>
<evidence type="ECO:0000256" key="3">
    <source>
        <dbReference type="ARBA" id="ARBA00022475"/>
    </source>
</evidence>
<dbReference type="FunFam" id="1.20.1250.20:FF:000266">
    <property type="entry name" value="MFS multidrug transporter, putative"/>
    <property type="match status" value="1"/>
</dbReference>
<dbReference type="InterPro" id="IPR036259">
    <property type="entry name" value="MFS_trans_sf"/>
</dbReference>
<feature type="region of interest" description="Disordered" evidence="8">
    <location>
        <begin position="543"/>
        <end position="649"/>
    </location>
</feature>
<keyword evidence="4 9" id="KW-0812">Transmembrane</keyword>
<feature type="transmembrane region" description="Helical" evidence="9">
    <location>
        <begin position="152"/>
        <end position="175"/>
    </location>
</feature>
<dbReference type="CDD" id="cd17323">
    <property type="entry name" value="MFS_Tpo1_MDR_like"/>
    <property type="match status" value="1"/>
</dbReference>
<dbReference type="Gene3D" id="1.20.1250.20">
    <property type="entry name" value="MFS general substrate transporter like domains"/>
    <property type="match status" value="1"/>
</dbReference>
<evidence type="ECO:0000256" key="9">
    <source>
        <dbReference type="SAM" id="Phobius"/>
    </source>
</evidence>
<dbReference type="AlphaFoldDB" id="A0A364N0A7"/>
<dbReference type="PANTHER" id="PTHR23502:SF186">
    <property type="entry name" value="MAJOR FACILITATOR SUPERFAMILY (MFS) PROFILE DOMAIN-CONTAINING PROTEIN"/>
    <property type="match status" value="1"/>
</dbReference>
<dbReference type="GO" id="GO:0022857">
    <property type="term" value="F:transmembrane transporter activity"/>
    <property type="evidence" value="ECO:0007669"/>
    <property type="project" value="InterPro"/>
</dbReference>
<feature type="transmembrane region" description="Helical" evidence="9">
    <location>
        <begin position="317"/>
        <end position="343"/>
    </location>
</feature>
<dbReference type="Proteomes" id="UP000249619">
    <property type="component" value="Unassembled WGS sequence"/>
</dbReference>
<gene>
    <name evidence="11" type="ORF">DDE83_005925</name>
</gene>
<feature type="compositionally biased region" description="Acidic residues" evidence="8">
    <location>
        <begin position="566"/>
        <end position="577"/>
    </location>
</feature>
<evidence type="ECO:0000256" key="4">
    <source>
        <dbReference type="ARBA" id="ARBA00022692"/>
    </source>
</evidence>
<comment type="caution">
    <text evidence="11">The sequence shown here is derived from an EMBL/GenBank/DDBJ whole genome shotgun (WGS) entry which is preliminary data.</text>
</comment>
<accession>A0A364N0A7</accession>
<organism evidence="11 12">
    <name type="scientific">Stemphylium lycopersici</name>
    <name type="common">Tomato gray leaf spot disease fungus</name>
    <name type="synonym">Thyrospora lycopersici</name>
    <dbReference type="NCBI Taxonomy" id="183478"/>
    <lineage>
        <taxon>Eukaryota</taxon>
        <taxon>Fungi</taxon>
        <taxon>Dikarya</taxon>
        <taxon>Ascomycota</taxon>
        <taxon>Pezizomycotina</taxon>
        <taxon>Dothideomycetes</taxon>
        <taxon>Pleosporomycetidae</taxon>
        <taxon>Pleosporales</taxon>
        <taxon>Pleosporineae</taxon>
        <taxon>Pleosporaceae</taxon>
        <taxon>Stemphylium</taxon>
    </lineage>
</organism>
<dbReference type="PROSITE" id="PS50850">
    <property type="entry name" value="MFS"/>
    <property type="match status" value="1"/>
</dbReference>
<dbReference type="STRING" id="183478.A0A364N0A7"/>
<dbReference type="Pfam" id="PF07690">
    <property type="entry name" value="MFS_1"/>
    <property type="match status" value="1"/>
</dbReference>
<comment type="similarity">
    <text evidence="7">Belongs to the major facilitator superfamily. DHA1 family. Polyamines/proton antiporter (TC 2.A.1.2.16) subfamily.</text>
</comment>
<feature type="domain" description="Major facilitator superfamily (MFS) profile" evidence="10">
    <location>
        <begin position="86"/>
        <end position="520"/>
    </location>
</feature>
<dbReference type="EMBL" id="QGDH01000085">
    <property type="protein sequence ID" value="RAR08519.1"/>
    <property type="molecule type" value="Genomic_DNA"/>
</dbReference>
<evidence type="ECO:0000256" key="1">
    <source>
        <dbReference type="ARBA" id="ARBA00004651"/>
    </source>
</evidence>
<keyword evidence="5 9" id="KW-1133">Transmembrane helix</keyword>
<keyword evidence="2" id="KW-0813">Transport</keyword>
<reference evidence="12" key="1">
    <citation type="submission" date="2018-05" db="EMBL/GenBank/DDBJ databases">
        <title>Draft genome sequence of Stemphylium lycopersici strain CIDEFI 213.</title>
        <authorList>
            <person name="Medina R."/>
            <person name="Franco M.E.E."/>
            <person name="Lucentini C.G."/>
            <person name="Saparrat M.C.N."/>
            <person name="Balatti P.A."/>
        </authorList>
    </citation>
    <scope>NUCLEOTIDE SEQUENCE [LARGE SCALE GENOMIC DNA]</scope>
    <source>
        <strain evidence="12">CIDEFI 213</strain>
    </source>
</reference>
<evidence type="ECO:0000256" key="6">
    <source>
        <dbReference type="ARBA" id="ARBA00023136"/>
    </source>
</evidence>
<evidence type="ECO:0000313" key="12">
    <source>
        <dbReference type="Proteomes" id="UP000249619"/>
    </source>
</evidence>
<feature type="transmembrane region" description="Helical" evidence="9">
    <location>
        <begin position="456"/>
        <end position="479"/>
    </location>
</feature>
<feature type="transmembrane region" description="Helical" evidence="9">
    <location>
        <begin position="209"/>
        <end position="233"/>
    </location>
</feature>
<feature type="compositionally biased region" description="Polar residues" evidence="8">
    <location>
        <begin position="632"/>
        <end position="649"/>
    </location>
</feature>
<dbReference type="InterPro" id="IPR020846">
    <property type="entry name" value="MFS_dom"/>
</dbReference>
<feature type="transmembrane region" description="Helical" evidence="9">
    <location>
        <begin position="84"/>
        <end position="109"/>
    </location>
</feature>
<feature type="region of interest" description="Disordered" evidence="8">
    <location>
        <begin position="1"/>
        <end position="27"/>
    </location>
</feature>
<sequence length="649" mass="71149">MEKDQQVAAGSTANSSNNNNSSMDVESGREGISHWKMITDQGVVTNEIINYDYEGAGTEEDPYVVEWIDNDPRNPMTWPKTKKWVMAIAVANSVLVVSFCSSAFSGGIQQIMAEFSVSQEVVTLGVSLFVLGFALGPLLWAPFSELYGRQLVFVGTYTAFMAFNAGAAGAPTIYGLLILRFFAAAFGSSPLTNAGGVIADLFTANERGLAMSIFSAAPFMGPVLGPIIGGFLGMTEGWRWVNGLMAIWAGVILVITACVVPETYAPVLLRKRAEKLSKLSGKVYRSRTDIDQGKVSLGEAFATGLKRPWILLFCEPIVLLLSLYHAIIYGILYMLFGAFPIVYRIGRGWNEGISGLPFVAVAIGVLLAITYVITIDNKMYMRKVQESGRGFTTPEARLPMCIVGGIALPIGLFWFAWTNGPSVPWAASVVASIPFGFGMVLIFLSIMNYLIDSYTIFAASVLAGNGIIRSVFGAAFPLFTSQMYDNLGIHWASSVPAFLAVACLPLPFLFYKYGATIREKCKYAAQADAFMQRIRDQQAVKAARQQANSGLESEDTSRAATLTPQEEIEEEVEEEAHVEESEPRFQEMKTEKETEGEGLKKVQTGRSTRSRRTIRDTEFNPNPFDIDRVNTRESFTTRPRGNSRASSKR</sequence>
<feature type="transmembrane region" description="Helical" evidence="9">
    <location>
        <begin position="355"/>
        <end position="375"/>
    </location>
</feature>
<evidence type="ECO:0000256" key="5">
    <source>
        <dbReference type="ARBA" id="ARBA00022989"/>
    </source>
</evidence>
<keyword evidence="6 9" id="KW-0472">Membrane</keyword>
<comment type="subcellular location">
    <subcellularLocation>
        <location evidence="1">Cell membrane</location>
        <topology evidence="1">Multi-pass membrane protein</topology>
    </subcellularLocation>
</comment>
<dbReference type="GO" id="GO:0005886">
    <property type="term" value="C:plasma membrane"/>
    <property type="evidence" value="ECO:0007669"/>
    <property type="project" value="UniProtKB-SubCell"/>
</dbReference>
<evidence type="ECO:0000256" key="2">
    <source>
        <dbReference type="ARBA" id="ARBA00022448"/>
    </source>
</evidence>
<evidence type="ECO:0000256" key="8">
    <source>
        <dbReference type="SAM" id="MobiDB-lite"/>
    </source>
</evidence>